<organism evidence="3 4">
    <name type="scientific">Crucibulum laeve</name>
    <dbReference type="NCBI Taxonomy" id="68775"/>
    <lineage>
        <taxon>Eukaryota</taxon>
        <taxon>Fungi</taxon>
        <taxon>Dikarya</taxon>
        <taxon>Basidiomycota</taxon>
        <taxon>Agaricomycotina</taxon>
        <taxon>Agaricomycetes</taxon>
        <taxon>Agaricomycetidae</taxon>
        <taxon>Agaricales</taxon>
        <taxon>Agaricineae</taxon>
        <taxon>Nidulariaceae</taxon>
        <taxon>Crucibulum</taxon>
    </lineage>
</organism>
<feature type="non-terminal residue" evidence="3">
    <location>
        <position position="1"/>
    </location>
</feature>
<dbReference type="Proteomes" id="UP000308652">
    <property type="component" value="Unassembled WGS sequence"/>
</dbReference>
<gene>
    <name evidence="3" type="ORF">BDQ12DRAFT_565698</name>
</gene>
<dbReference type="AlphaFoldDB" id="A0A5C3LFL4"/>
<evidence type="ECO:0000313" key="4">
    <source>
        <dbReference type="Proteomes" id="UP000308652"/>
    </source>
</evidence>
<evidence type="ECO:0000313" key="3">
    <source>
        <dbReference type="EMBL" id="TFK31550.1"/>
    </source>
</evidence>
<dbReference type="Pfam" id="PF20153">
    <property type="entry name" value="DUF6535"/>
    <property type="match status" value="1"/>
</dbReference>
<evidence type="ECO:0000256" key="1">
    <source>
        <dbReference type="SAM" id="Phobius"/>
    </source>
</evidence>
<name>A0A5C3LFL4_9AGAR</name>
<keyword evidence="1" id="KW-1133">Transmembrane helix</keyword>
<keyword evidence="1" id="KW-0472">Membrane</keyword>
<proteinExistence type="predicted"/>
<feature type="transmembrane region" description="Helical" evidence="1">
    <location>
        <begin position="103"/>
        <end position="129"/>
    </location>
</feature>
<feature type="transmembrane region" description="Helical" evidence="1">
    <location>
        <begin position="74"/>
        <end position="97"/>
    </location>
</feature>
<feature type="domain" description="DUF6535" evidence="2">
    <location>
        <begin position="2"/>
        <end position="97"/>
    </location>
</feature>
<dbReference type="InterPro" id="IPR045338">
    <property type="entry name" value="DUF6535"/>
</dbReference>
<accession>A0A5C3LFL4</accession>
<evidence type="ECO:0000259" key="2">
    <source>
        <dbReference type="Pfam" id="PF20153"/>
    </source>
</evidence>
<sequence length="138" mass="15395">NPPNDFKPSTSVVVCNVLWFLSLSFSLSSALAATLVQNWVRSYLQDIRHTSPILHAKIRIYLYDGIGDFKMSGIVSAVPTLLHISLFLFYAGVIAFFHDISAAIYGLHIAIISSLLFTYAIATVLPLFYRRSPFKTPL</sequence>
<feature type="non-terminal residue" evidence="3">
    <location>
        <position position="138"/>
    </location>
</feature>
<dbReference type="STRING" id="68775.A0A5C3LFL4"/>
<keyword evidence="1" id="KW-0812">Transmembrane</keyword>
<feature type="transmembrane region" description="Helical" evidence="1">
    <location>
        <begin position="17"/>
        <end position="40"/>
    </location>
</feature>
<protein>
    <recommendedName>
        <fullName evidence="2">DUF6535 domain-containing protein</fullName>
    </recommendedName>
</protein>
<reference evidence="3 4" key="1">
    <citation type="journal article" date="2019" name="Nat. Ecol. Evol.">
        <title>Megaphylogeny resolves global patterns of mushroom evolution.</title>
        <authorList>
            <person name="Varga T."/>
            <person name="Krizsan K."/>
            <person name="Foldi C."/>
            <person name="Dima B."/>
            <person name="Sanchez-Garcia M."/>
            <person name="Sanchez-Ramirez S."/>
            <person name="Szollosi G.J."/>
            <person name="Szarkandi J.G."/>
            <person name="Papp V."/>
            <person name="Albert L."/>
            <person name="Andreopoulos W."/>
            <person name="Angelini C."/>
            <person name="Antonin V."/>
            <person name="Barry K.W."/>
            <person name="Bougher N.L."/>
            <person name="Buchanan P."/>
            <person name="Buyck B."/>
            <person name="Bense V."/>
            <person name="Catcheside P."/>
            <person name="Chovatia M."/>
            <person name="Cooper J."/>
            <person name="Damon W."/>
            <person name="Desjardin D."/>
            <person name="Finy P."/>
            <person name="Geml J."/>
            <person name="Haridas S."/>
            <person name="Hughes K."/>
            <person name="Justo A."/>
            <person name="Karasinski D."/>
            <person name="Kautmanova I."/>
            <person name="Kiss B."/>
            <person name="Kocsube S."/>
            <person name="Kotiranta H."/>
            <person name="LaButti K.M."/>
            <person name="Lechner B.E."/>
            <person name="Liimatainen K."/>
            <person name="Lipzen A."/>
            <person name="Lukacs Z."/>
            <person name="Mihaltcheva S."/>
            <person name="Morgado L.N."/>
            <person name="Niskanen T."/>
            <person name="Noordeloos M.E."/>
            <person name="Ohm R.A."/>
            <person name="Ortiz-Santana B."/>
            <person name="Ovrebo C."/>
            <person name="Racz N."/>
            <person name="Riley R."/>
            <person name="Savchenko A."/>
            <person name="Shiryaev A."/>
            <person name="Soop K."/>
            <person name="Spirin V."/>
            <person name="Szebenyi C."/>
            <person name="Tomsovsky M."/>
            <person name="Tulloss R.E."/>
            <person name="Uehling J."/>
            <person name="Grigoriev I.V."/>
            <person name="Vagvolgyi C."/>
            <person name="Papp T."/>
            <person name="Martin F.M."/>
            <person name="Miettinen O."/>
            <person name="Hibbett D.S."/>
            <person name="Nagy L.G."/>
        </authorList>
    </citation>
    <scope>NUCLEOTIDE SEQUENCE [LARGE SCALE GENOMIC DNA]</scope>
    <source>
        <strain evidence="3 4">CBS 166.37</strain>
    </source>
</reference>
<dbReference type="EMBL" id="ML213735">
    <property type="protein sequence ID" value="TFK31550.1"/>
    <property type="molecule type" value="Genomic_DNA"/>
</dbReference>
<keyword evidence="4" id="KW-1185">Reference proteome</keyword>
<dbReference type="OrthoDB" id="3235960at2759"/>